<dbReference type="InterPro" id="IPR013424">
    <property type="entry name" value="Ice-binding_C"/>
</dbReference>
<dbReference type="InterPro" id="IPR026374">
    <property type="entry name" value="Cyano_PEP"/>
</dbReference>
<dbReference type="Proteomes" id="UP000316443">
    <property type="component" value="Unassembled WGS sequence"/>
</dbReference>
<organism evidence="2 3">
    <name type="scientific">Microcystis aeruginosa Ma_QC_C_20070703_M131</name>
    <dbReference type="NCBI Taxonomy" id="2486263"/>
    <lineage>
        <taxon>Bacteria</taxon>
        <taxon>Bacillati</taxon>
        <taxon>Cyanobacteriota</taxon>
        <taxon>Cyanophyceae</taxon>
        <taxon>Oscillatoriophycideae</taxon>
        <taxon>Chroococcales</taxon>
        <taxon>Microcystaceae</taxon>
        <taxon>Microcystis</taxon>
    </lineage>
</organism>
<gene>
    <name evidence="2" type="ORF">EWV85_00800</name>
</gene>
<sequence length="54" mass="5270">MVDPNQSTATIITALGGVPSGGDIGQKVPEPASVLGLLTLGALGAGSALKRKLK</sequence>
<comment type="caution">
    <text evidence="2">The sequence shown here is derived from an EMBL/GenBank/DDBJ whole genome shotgun (WGS) entry which is preliminary data.</text>
</comment>
<evidence type="ECO:0000259" key="1">
    <source>
        <dbReference type="Pfam" id="PF07589"/>
    </source>
</evidence>
<name>A0A551YMU1_MICAE</name>
<dbReference type="EMBL" id="SFCA01000013">
    <property type="protein sequence ID" value="TRT62287.1"/>
    <property type="molecule type" value="Genomic_DNA"/>
</dbReference>
<evidence type="ECO:0000313" key="3">
    <source>
        <dbReference type="Proteomes" id="UP000316443"/>
    </source>
</evidence>
<dbReference type="NCBIfam" id="TIGR04155">
    <property type="entry name" value="cyano_PEP"/>
    <property type="match status" value="1"/>
</dbReference>
<dbReference type="AlphaFoldDB" id="A0A551YMU1"/>
<dbReference type="NCBIfam" id="TIGR02595">
    <property type="entry name" value="PEP_CTERM"/>
    <property type="match status" value="1"/>
</dbReference>
<evidence type="ECO:0000313" key="2">
    <source>
        <dbReference type="EMBL" id="TRT62287.1"/>
    </source>
</evidence>
<proteinExistence type="predicted"/>
<accession>A0A551YMU1</accession>
<reference evidence="2 3" key="1">
    <citation type="submission" date="2019-01" db="EMBL/GenBank/DDBJ databases">
        <title>Coherence of Microcystis species and biogeography revealed through population genomics.</title>
        <authorList>
            <person name="Perez-Carrascal O.M."/>
            <person name="Terrat Y."/>
            <person name="Giani A."/>
            <person name="Fortin N."/>
            <person name="Tromas N."/>
            <person name="Shapiro B.J."/>
        </authorList>
    </citation>
    <scope>NUCLEOTIDE SEQUENCE [LARGE SCALE GENOMIC DNA]</scope>
    <source>
        <strain evidence="2">Ma_QC_C_20070703_M131</strain>
    </source>
</reference>
<dbReference type="Pfam" id="PF07589">
    <property type="entry name" value="PEP-CTERM"/>
    <property type="match status" value="1"/>
</dbReference>
<feature type="domain" description="Ice-binding protein C-terminal" evidence="1">
    <location>
        <begin position="28"/>
        <end position="51"/>
    </location>
</feature>
<protein>
    <submittedName>
        <fullName evidence="2">PEP-CTERM sorting domain-containing protein</fullName>
    </submittedName>
</protein>